<dbReference type="Gene3D" id="3.40.50.740">
    <property type="match status" value="1"/>
</dbReference>
<dbReference type="Gene3D" id="2.40.40.20">
    <property type="match status" value="1"/>
</dbReference>
<dbReference type="SUPFAM" id="SSF53706">
    <property type="entry name" value="Formate dehydrogenase/DMSO reductase, domains 1-3"/>
    <property type="match status" value="1"/>
</dbReference>
<dbReference type="InterPro" id="IPR009010">
    <property type="entry name" value="Asp_de-COase-like_dom_sf"/>
</dbReference>
<dbReference type="GO" id="GO:0046872">
    <property type="term" value="F:metal ion binding"/>
    <property type="evidence" value="ECO:0007669"/>
    <property type="project" value="UniProtKB-KW"/>
</dbReference>
<comment type="caution">
    <text evidence="9">The sequence shown here is derived from an EMBL/GenBank/DDBJ whole genome shotgun (WGS) entry which is preliminary data.</text>
</comment>
<evidence type="ECO:0000256" key="7">
    <source>
        <dbReference type="ARBA" id="ARBA00023014"/>
    </source>
</evidence>
<dbReference type="PROSITE" id="PS51669">
    <property type="entry name" value="4FE4S_MOW_BIS_MGD"/>
    <property type="match status" value="1"/>
</dbReference>
<dbReference type="Pfam" id="PF00384">
    <property type="entry name" value="Molybdopterin"/>
    <property type="match status" value="1"/>
</dbReference>
<dbReference type="InterPro" id="IPR006655">
    <property type="entry name" value="Mopterin_OxRdtase_prok_CS"/>
</dbReference>
<dbReference type="Pfam" id="PF01568">
    <property type="entry name" value="Molydop_binding"/>
    <property type="match status" value="1"/>
</dbReference>
<dbReference type="EMBL" id="BSCH01000005">
    <property type="protein sequence ID" value="GLG89523.1"/>
    <property type="molecule type" value="Genomic_DNA"/>
</dbReference>
<evidence type="ECO:0000256" key="2">
    <source>
        <dbReference type="ARBA" id="ARBA00010312"/>
    </source>
</evidence>
<keyword evidence="4" id="KW-0479">Metal-binding</keyword>
<dbReference type="Proteomes" id="UP001145094">
    <property type="component" value="Unassembled WGS sequence"/>
</dbReference>
<dbReference type="SMART" id="SM00926">
    <property type="entry name" value="Molybdop_Fe4S4"/>
    <property type="match status" value="1"/>
</dbReference>
<protein>
    <submittedName>
        <fullName evidence="9">Formate dehydrogenase</fullName>
    </submittedName>
</protein>
<sequence>MEKKQIFCGICSTGCPMDVYVEDGKVVSVEGRVENGKSRGLCSKGAASKQYLYNEERILYPMKRVGERGSGAFERISWEEAYDLIEENLNRVKERYGAKSVVFYAGYPKWYRPALLRLANAFGSQNYCTESSTCFQASDLAWKSVYGNGICFPDLAHTKTLLLWTSNLFHSNTPMGKMYRSLKERGVKIIAVDPRNTVTVKEADIHLKITPGTDGALALAMAHVIIEENLYDKEFVEKYVHGFEEYKNYVRKFPPEKAQEITGADADLIREAARLYACNKPSGIQFSVSTIVHHINGFQNYRAVFCLIALTGNYDIEGGNRSRPGPASPCNEFGKVIRYNKEEAVGEKDFPVWFDLPCQEAQCTRLADYILEEDPYPLKAVFAMGLNHRMWPQPEHLQKALGTLDFYVNTELFWSDSSKMADLVLPACTTFEREEVKSLRGGMFALNQRAVEPVGEAKNDIEIIMELARRMQLKDKVLTGGYESYMNYILEPSGLTLEDLRSHPAGMRGKVIFPPRERTYEDEPFHTLSGKVEFSSLVLEKYKESRGYDPLPVYKDFREQDQVDRKEYPLILNTGARKPQFFHARMYRLPWLSGLETNPMVEIHPDDGKTYGIADGDPVKVTSPVGEMKGTAVYSITGNPGIVYIYHGNKKGEANNLIDRNYLDPYTGFPGYKSYFCKIEKQAEVTENAVSTEV</sequence>
<reference evidence="9" key="3">
    <citation type="journal article" date="2023" name="Int. J. Syst. Evol. Microbiol.">
        <title>Sellimonas catena sp. nov., isolated from human faeces.</title>
        <authorList>
            <person name="Hisatomi A."/>
            <person name="Ohkuma M."/>
            <person name="Sakamoto M."/>
        </authorList>
    </citation>
    <scope>NUCLEOTIDE SEQUENCE</scope>
    <source>
        <strain evidence="9">18CBH55</strain>
    </source>
</reference>
<proteinExistence type="inferred from homology"/>
<dbReference type="CDD" id="cd00508">
    <property type="entry name" value="MopB_CT_Fdh-Nap-like"/>
    <property type="match status" value="1"/>
</dbReference>
<accession>A0A9W6C8T0</accession>
<keyword evidence="3" id="KW-0500">Molybdenum</keyword>
<dbReference type="SUPFAM" id="SSF50692">
    <property type="entry name" value="ADC-like"/>
    <property type="match status" value="1"/>
</dbReference>
<evidence type="ECO:0000313" key="10">
    <source>
        <dbReference type="Proteomes" id="UP001145094"/>
    </source>
</evidence>
<dbReference type="GO" id="GO:0051536">
    <property type="term" value="F:iron-sulfur cluster binding"/>
    <property type="evidence" value="ECO:0007669"/>
    <property type="project" value="UniProtKB-KW"/>
</dbReference>
<dbReference type="AlphaFoldDB" id="A0A9W6C8T0"/>
<keyword evidence="7" id="KW-0411">Iron-sulfur</keyword>
<dbReference type="InterPro" id="IPR006656">
    <property type="entry name" value="Mopterin_OxRdtase"/>
</dbReference>
<name>A0A9W6C8T0_9FIRM</name>
<evidence type="ECO:0000256" key="4">
    <source>
        <dbReference type="ARBA" id="ARBA00022723"/>
    </source>
</evidence>
<evidence type="ECO:0000256" key="3">
    <source>
        <dbReference type="ARBA" id="ARBA00022505"/>
    </source>
</evidence>
<reference evidence="9" key="2">
    <citation type="submission" date="2022-11" db="EMBL/GenBank/DDBJ databases">
        <title>Draft genome sequence of Sellimonas catena strain 18CBH55.</title>
        <authorList>
            <person name="Hisatomi A."/>
            <person name="Ohkuma M."/>
            <person name="Sakamoto M."/>
        </authorList>
    </citation>
    <scope>NUCLEOTIDE SEQUENCE</scope>
    <source>
        <strain evidence="9">18CBH55</strain>
    </source>
</reference>
<evidence type="ECO:0000259" key="8">
    <source>
        <dbReference type="PROSITE" id="PS51669"/>
    </source>
</evidence>
<feature type="domain" description="4Fe-4S Mo/W bis-MGD-type" evidence="8">
    <location>
        <begin position="1"/>
        <end position="56"/>
    </location>
</feature>
<comment type="similarity">
    <text evidence="2">Belongs to the prokaryotic molybdopterin-containing oxidoreductase family.</text>
</comment>
<dbReference type="Gene3D" id="2.20.25.90">
    <property type="entry name" value="ADC-like domains"/>
    <property type="match status" value="1"/>
</dbReference>
<dbReference type="GO" id="GO:0016491">
    <property type="term" value="F:oxidoreductase activity"/>
    <property type="evidence" value="ECO:0007669"/>
    <property type="project" value="UniProtKB-KW"/>
</dbReference>
<dbReference type="PANTHER" id="PTHR43742:SF6">
    <property type="entry name" value="OXIDOREDUCTASE YYAE-RELATED"/>
    <property type="match status" value="1"/>
</dbReference>
<dbReference type="InterPro" id="IPR050612">
    <property type="entry name" value="Prok_Mopterin_Oxidored"/>
</dbReference>
<dbReference type="Gene3D" id="3.40.228.10">
    <property type="entry name" value="Dimethylsulfoxide Reductase, domain 2"/>
    <property type="match status" value="1"/>
</dbReference>
<evidence type="ECO:0000256" key="1">
    <source>
        <dbReference type="ARBA" id="ARBA00001942"/>
    </source>
</evidence>
<gene>
    <name evidence="9" type="ORF">Selli2_09500</name>
</gene>
<dbReference type="PANTHER" id="PTHR43742">
    <property type="entry name" value="TRIMETHYLAMINE-N-OXIDE REDUCTASE"/>
    <property type="match status" value="1"/>
</dbReference>
<dbReference type="InterPro" id="IPR006657">
    <property type="entry name" value="MoPterin_dinucl-bd_dom"/>
</dbReference>
<organism evidence="9 10">
    <name type="scientific">Sellimonas catena</name>
    <dbReference type="NCBI Taxonomy" id="2994035"/>
    <lineage>
        <taxon>Bacteria</taxon>
        <taxon>Bacillati</taxon>
        <taxon>Bacillota</taxon>
        <taxon>Clostridia</taxon>
        <taxon>Lachnospirales</taxon>
        <taxon>Lachnospiraceae</taxon>
        <taxon>Sellimonas</taxon>
    </lineage>
</organism>
<dbReference type="GO" id="GO:0043546">
    <property type="term" value="F:molybdopterin cofactor binding"/>
    <property type="evidence" value="ECO:0007669"/>
    <property type="project" value="InterPro"/>
</dbReference>
<dbReference type="PROSITE" id="PS00490">
    <property type="entry name" value="MOLYBDOPTERIN_PROK_2"/>
    <property type="match status" value="1"/>
</dbReference>
<evidence type="ECO:0000256" key="6">
    <source>
        <dbReference type="ARBA" id="ARBA00023004"/>
    </source>
</evidence>
<dbReference type="InterPro" id="IPR006963">
    <property type="entry name" value="Mopterin_OxRdtase_4Fe-4S_dom"/>
</dbReference>
<evidence type="ECO:0000313" key="9">
    <source>
        <dbReference type="EMBL" id="GLG89523.1"/>
    </source>
</evidence>
<dbReference type="RefSeq" id="WP_281844640.1">
    <property type="nucleotide sequence ID" value="NZ_BSCH01000005.1"/>
</dbReference>
<keyword evidence="6" id="KW-0408">Iron</keyword>
<reference evidence="9" key="1">
    <citation type="submission" date="2022-11" db="EMBL/GenBank/DDBJ databases">
        <title>Draft genome sequence of Sellimonas catena strain 18CBH55.</title>
        <authorList>
            <person name="Atsushi H."/>
            <person name="Moriya O."/>
            <person name="Mitsuo S."/>
        </authorList>
    </citation>
    <scope>NUCLEOTIDE SEQUENCE</scope>
    <source>
        <strain evidence="9">18CBH55</strain>
    </source>
</reference>
<comment type="cofactor">
    <cofactor evidence="1">
        <name>Mo-bis(molybdopterin guanine dinucleotide)</name>
        <dbReference type="ChEBI" id="CHEBI:60539"/>
    </cofactor>
</comment>
<dbReference type="Pfam" id="PF04879">
    <property type="entry name" value="Molybdop_Fe4S4"/>
    <property type="match status" value="1"/>
</dbReference>
<evidence type="ECO:0000256" key="5">
    <source>
        <dbReference type="ARBA" id="ARBA00023002"/>
    </source>
</evidence>
<keyword evidence="5" id="KW-0560">Oxidoreductase</keyword>